<gene>
    <name evidence="1" type="ORF">BW686_01885</name>
</gene>
<reference evidence="1 2" key="1">
    <citation type="submission" date="2017-01" db="EMBL/GenBank/DDBJ databases">
        <authorList>
            <person name="Mah S.A."/>
            <person name="Swanson W.J."/>
            <person name="Moy G.W."/>
            <person name="Vacquier V.D."/>
        </authorList>
    </citation>
    <scope>NUCLEOTIDE SEQUENCE [LARGE SCALE GENOMIC DNA]</scope>
    <source>
        <strain evidence="1">PDD-32b-74</strain>
    </source>
</reference>
<dbReference type="Proteomes" id="UP000195128">
    <property type="component" value="Unassembled WGS sequence"/>
</dbReference>
<organism evidence="1 2">
    <name type="scientific">Pseudomonas syringae</name>
    <dbReference type="NCBI Taxonomy" id="317"/>
    <lineage>
        <taxon>Bacteria</taxon>
        <taxon>Pseudomonadati</taxon>
        <taxon>Pseudomonadota</taxon>
        <taxon>Gammaproteobacteria</taxon>
        <taxon>Pseudomonadales</taxon>
        <taxon>Pseudomonadaceae</taxon>
        <taxon>Pseudomonas</taxon>
    </lineage>
</organism>
<accession>A0A244EY32</accession>
<name>A0A244EY32_PSESX</name>
<comment type="caution">
    <text evidence="1">The sequence shown here is derived from an EMBL/GenBank/DDBJ whole genome shotgun (WGS) entry which is preliminary data.</text>
</comment>
<evidence type="ECO:0000313" key="2">
    <source>
        <dbReference type="Proteomes" id="UP000195128"/>
    </source>
</evidence>
<protein>
    <submittedName>
        <fullName evidence="1">Uncharacterized protein</fullName>
    </submittedName>
</protein>
<proteinExistence type="predicted"/>
<dbReference type="EMBL" id="MTSA01000001">
    <property type="protein sequence ID" value="OUM09461.1"/>
    <property type="molecule type" value="Genomic_DNA"/>
</dbReference>
<evidence type="ECO:0000313" key="1">
    <source>
        <dbReference type="EMBL" id="OUM09461.1"/>
    </source>
</evidence>
<dbReference type="AlphaFoldDB" id="A0A244EY32"/>
<sequence>MTQCCTTHSPLLLAEGRGSELVRDLPGTGSKTCVSGTSGTTEVTSFWAASQPS</sequence>